<evidence type="ECO:0000256" key="1">
    <source>
        <dbReference type="SAM" id="MobiDB-lite"/>
    </source>
</evidence>
<keyword evidence="4" id="KW-1185">Reference proteome</keyword>
<dbReference type="Gene3D" id="3.40.50.10610">
    <property type="entry name" value="ABC-type transport auxiliary lipoprotein component"/>
    <property type="match status" value="1"/>
</dbReference>
<accession>A0ABN8DWM1</accession>
<name>A0ABN8DWM1_9VIBR</name>
<reference evidence="3" key="1">
    <citation type="submission" date="2021-11" db="EMBL/GenBank/DDBJ databases">
        <authorList>
            <person name="Rodrigo-Torres L."/>
            <person name="Arahal R. D."/>
            <person name="Lucena T."/>
        </authorList>
    </citation>
    <scope>NUCLEOTIDE SEQUENCE</scope>
    <source>
        <strain evidence="3">CECT 7929</strain>
    </source>
</reference>
<organism evidence="3 4">
    <name type="scientific">Vibrio stylophorae</name>
    <dbReference type="NCBI Taxonomy" id="659351"/>
    <lineage>
        <taxon>Bacteria</taxon>
        <taxon>Pseudomonadati</taxon>
        <taxon>Pseudomonadota</taxon>
        <taxon>Gammaproteobacteria</taxon>
        <taxon>Vibrionales</taxon>
        <taxon>Vibrionaceae</taxon>
        <taxon>Vibrio</taxon>
    </lineage>
</organism>
<protein>
    <recommendedName>
        <fullName evidence="5">Curli production assembly/transport component CsgG</fullName>
    </recommendedName>
</protein>
<dbReference type="Proteomes" id="UP000838672">
    <property type="component" value="Unassembled WGS sequence"/>
</dbReference>
<evidence type="ECO:0000256" key="2">
    <source>
        <dbReference type="SAM" id="SignalP"/>
    </source>
</evidence>
<keyword evidence="2" id="KW-0732">Signal</keyword>
<dbReference type="RefSeq" id="WP_237465423.1">
    <property type="nucleotide sequence ID" value="NZ_CAKLDI010000001.1"/>
</dbReference>
<feature type="signal peptide" evidence="2">
    <location>
        <begin position="1"/>
        <end position="21"/>
    </location>
</feature>
<comment type="caution">
    <text evidence="3">The sequence shown here is derived from an EMBL/GenBank/DDBJ whole genome shotgun (WGS) entry which is preliminary data.</text>
</comment>
<feature type="compositionally biased region" description="Basic residues" evidence="1">
    <location>
        <begin position="355"/>
        <end position="370"/>
    </location>
</feature>
<evidence type="ECO:0000313" key="3">
    <source>
        <dbReference type="EMBL" id="CAH0533159.1"/>
    </source>
</evidence>
<gene>
    <name evidence="3" type="ORF">VST7929_01020</name>
</gene>
<proteinExistence type="predicted"/>
<feature type="region of interest" description="Disordered" evidence="1">
    <location>
        <begin position="353"/>
        <end position="383"/>
    </location>
</feature>
<evidence type="ECO:0000313" key="4">
    <source>
        <dbReference type="Proteomes" id="UP000838672"/>
    </source>
</evidence>
<dbReference type="EMBL" id="CAKLDI010000001">
    <property type="protein sequence ID" value="CAH0533159.1"/>
    <property type="molecule type" value="Genomic_DNA"/>
</dbReference>
<feature type="chain" id="PRO_5046532922" description="Curli production assembly/transport component CsgG" evidence="2">
    <location>
        <begin position="22"/>
        <end position="383"/>
    </location>
</feature>
<evidence type="ECO:0008006" key="5">
    <source>
        <dbReference type="Google" id="ProtNLM"/>
    </source>
</evidence>
<sequence>MKFIRLFMMVIITMGSIAAHAESVQVINNGYGQNLDAAISKALRRSIEQVRGVSIASESIQSIKTMDSAAMTESQYENNTAQAQVMTSQGRVTYSILSENCDSQGCHVKLNVSVDVPDGMARRKVMENMNKYRRTMVVLPFSGPDGETMQRYLRDRFVQDRKMSVLDLSSQKSVDYVLRGRVLEAKTHKRVVDKSYSVALTGEKVKDVRTYYTSKVLVEYQMIDVATGQIKWSATVPTTSSRNNLDLLLNITADKIFSQLKNNIYPLVAIKIGPTEMALNSGGQSIKVGQIYDLFEKAGVLRDPYTKEVLGFNERKVAQGRVTRVLAKTAYIQVIHGDISAIKMDAIARLAKAAPKPKRHRASRPSHSKPKPATAEANGDIFF</sequence>